<reference evidence="11 12" key="1">
    <citation type="journal article" date="2023" name="Hortic Res">
        <title>Pangenome of water caltrop reveals structural variations and asymmetric subgenome divergence after allopolyploidization.</title>
        <authorList>
            <person name="Zhang X."/>
            <person name="Chen Y."/>
            <person name="Wang L."/>
            <person name="Yuan Y."/>
            <person name="Fang M."/>
            <person name="Shi L."/>
            <person name="Lu R."/>
            <person name="Comes H.P."/>
            <person name="Ma Y."/>
            <person name="Chen Y."/>
            <person name="Huang G."/>
            <person name="Zhou Y."/>
            <person name="Zheng Z."/>
            <person name="Qiu Y."/>
        </authorList>
    </citation>
    <scope>NUCLEOTIDE SEQUENCE [LARGE SCALE GENOMIC DNA]</scope>
    <source>
        <strain evidence="11">F231</strain>
    </source>
</reference>
<keyword evidence="7" id="KW-0862">Zinc</keyword>
<dbReference type="GO" id="GO:0016567">
    <property type="term" value="P:protein ubiquitination"/>
    <property type="evidence" value="ECO:0007669"/>
    <property type="project" value="TreeGrafter"/>
</dbReference>
<evidence type="ECO:0000259" key="10">
    <source>
        <dbReference type="PROSITE" id="PS50089"/>
    </source>
</evidence>
<dbReference type="EMBL" id="JAXQNO010000013">
    <property type="protein sequence ID" value="KAK4786261.1"/>
    <property type="molecule type" value="Genomic_DNA"/>
</dbReference>
<dbReference type="SMART" id="SM00184">
    <property type="entry name" value="RING"/>
    <property type="match status" value="1"/>
</dbReference>
<keyword evidence="3" id="KW-0808">Transferase</keyword>
<dbReference type="GO" id="GO:0008270">
    <property type="term" value="F:zinc ion binding"/>
    <property type="evidence" value="ECO:0007669"/>
    <property type="project" value="UniProtKB-KW"/>
</dbReference>
<dbReference type="InterPro" id="IPR039525">
    <property type="entry name" value="RNF126-like_zinc-ribbon"/>
</dbReference>
<evidence type="ECO:0000256" key="4">
    <source>
        <dbReference type="ARBA" id="ARBA00022723"/>
    </source>
</evidence>
<evidence type="ECO:0000313" key="12">
    <source>
        <dbReference type="Proteomes" id="UP001346149"/>
    </source>
</evidence>
<organism evidence="11 12">
    <name type="scientific">Trapa natans</name>
    <name type="common">Water chestnut</name>
    <dbReference type="NCBI Taxonomy" id="22666"/>
    <lineage>
        <taxon>Eukaryota</taxon>
        <taxon>Viridiplantae</taxon>
        <taxon>Streptophyta</taxon>
        <taxon>Embryophyta</taxon>
        <taxon>Tracheophyta</taxon>
        <taxon>Spermatophyta</taxon>
        <taxon>Magnoliopsida</taxon>
        <taxon>eudicotyledons</taxon>
        <taxon>Gunneridae</taxon>
        <taxon>Pentapetalae</taxon>
        <taxon>rosids</taxon>
        <taxon>malvids</taxon>
        <taxon>Myrtales</taxon>
        <taxon>Lythraceae</taxon>
        <taxon>Trapa</taxon>
    </lineage>
</organism>
<protein>
    <recommendedName>
        <fullName evidence="2">RING-type E3 ubiquitin transferase</fullName>
        <ecNumber evidence="2">2.3.2.27</ecNumber>
    </recommendedName>
</protein>
<dbReference type="GO" id="GO:0061630">
    <property type="term" value="F:ubiquitin protein ligase activity"/>
    <property type="evidence" value="ECO:0007669"/>
    <property type="project" value="UniProtKB-EC"/>
</dbReference>
<evidence type="ECO:0000256" key="3">
    <source>
        <dbReference type="ARBA" id="ARBA00022679"/>
    </source>
</evidence>
<name>A0AAN7LUW9_TRANT</name>
<evidence type="ECO:0000256" key="5">
    <source>
        <dbReference type="ARBA" id="ARBA00022771"/>
    </source>
</evidence>
<dbReference type="FunFam" id="3.30.40.10:FF:000022">
    <property type="entry name" value="E3 ubiquitin-protein ligase RING1-like"/>
    <property type="match status" value="1"/>
</dbReference>
<dbReference type="InterPro" id="IPR010543">
    <property type="entry name" value="DUF1117"/>
</dbReference>
<proteinExistence type="predicted"/>
<evidence type="ECO:0000256" key="8">
    <source>
        <dbReference type="PROSITE-ProRule" id="PRU00175"/>
    </source>
</evidence>
<evidence type="ECO:0000256" key="9">
    <source>
        <dbReference type="SAM" id="MobiDB-lite"/>
    </source>
</evidence>
<dbReference type="AlphaFoldDB" id="A0AAN7LUW9"/>
<dbReference type="Pfam" id="PF14369">
    <property type="entry name" value="Zn_ribbon_19"/>
    <property type="match status" value="1"/>
</dbReference>
<evidence type="ECO:0000256" key="2">
    <source>
        <dbReference type="ARBA" id="ARBA00012483"/>
    </source>
</evidence>
<accession>A0AAN7LUW9</accession>
<feature type="domain" description="RING-type" evidence="10">
    <location>
        <begin position="179"/>
        <end position="220"/>
    </location>
</feature>
<comment type="caution">
    <text evidence="11">The sequence shown here is derived from an EMBL/GenBank/DDBJ whole genome shotgun (WGS) entry which is preliminary data.</text>
</comment>
<dbReference type="InterPro" id="IPR013083">
    <property type="entry name" value="Znf_RING/FYVE/PHD"/>
</dbReference>
<dbReference type="PANTHER" id="PTHR15710">
    <property type="entry name" value="E3 UBIQUITIN-PROTEIN LIGASE PRAJA"/>
    <property type="match status" value="1"/>
</dbReference>
<evidence type="ECO:0000256" key="6">
    <source>
        <dbReference type="ARBA" id="ARBA00022786"/>
    </source>
</evidence>
<dbReference type="PROSITE" id="PS50089">
    <property type="entry name" value="ZF_RING_2"/>
    <property type="match status" value="1"/>
</dbReference>
<sequence>MASLTTTYWCHQCARFVRTWAHNGAVSCPHCESGFIEEVPVDTPLPDIPSPRLRFPFGHAASHSDRSGNIRRRRRPATGERSPYNPVIVLRGPTSESDSDSNTFELYYDDGNGAGLRPLPASMSDFLMGSGLDRLLEQLAQMEIAGLGRPENPAASKAAVESLPWIEIGPDQTGSELHCAVCKDAFELGAEAREMPCKHLYHSDCILPWLSTRNSCPVCRHELPADPNPVNGSNQGGGDEEPIGLTIWRLPGGGFAVGRFRRGAARELPGVYTEMDGGGFGGGSNGTPRSVSWGSRSHGRQRSGIAARIFRNLFSFLGRSRPATITNPSSAVDSGSIRRSWSIGLSRGNRRNQTWVIED</sequence>
<keyword evidence="5 8" id="KW-0863">Zinc-finger</keyword>
<keyword evidence="12" id="KW-1185">Reference proteome</keyword>
<dbReference type="Gene3D" id="3.30.40.10">
    <property type="entry name" value="Zinc/RING finger domain, C3HC4 (zinc finger)"/>
    <property type="match status" value="1"/>
</dbReference>
<dbReference type="Pfam" id="PF13639">
    <property type="entry name" value="zf-RING_2"/>
    <property type="match status" value="1"/>
</dbReference>
<keyword evidence="4" id="KW-0479">Metal-binding</keyword>
<evidence type="ECO:0000256" key="7">
    <source>
        <dbReference type="ARBA" id="ARBA00022833"/>
    </source>
</evidence>
<dbReference type="InterPro" id="IPR001841">
    <property type="entry name" value="Znf_RING"/>
</dbReference>
<comment type="catalytic activity">
    <reaction evidence="1">
        <text>S-ubiquitinyl-[E2 ubiquitin-conjugating enzyme]-L-cysteine + [acceptor protein]-L-lysine = [E2 ubiquitin-conjugating enzyme]-L-cysteine + N(6)-ubiquitinyl-[acceptor protein]-L-lysine.</text>
        <dbReference type="EC" id="2.3.2.27"/>
    </reaction>
</comment>
<dbReference type="Pfam" id="PF06547">
    <property type="entry name" value="DUF1117"/>
    <property type="match status" value="1"/>
</dbReference>
<dbReference type="Proteomes" id="UP001346149">
    <property type="component" value="Unassembled WGS sequence"/>
</dbReference>
<evidence type="ECO:0000313" key="11">
    <source>
        <dbReference type="EMBL" id="KAK4786261.1"/>
    </source>
</evidence>
<gene>
    <name evidence="11" type="ORF">SAY86_002950</name>
</gene>
<dbReference type="GO" id="GO:0005737">
    <property type="term" value="C:cytoplasm"/>
    <property type="evidence" value="ECO:0007669"/>
    <property type="project" value="TreeGrafter"/>
</dbReference>
<keyword evidence="6" id="KW-0833">Ubl conjugation pathway</keyword>
<feature type="region of interest" description="Disordered" evidence="9">
    <location>
        <begin position="278"/>
        <end position="298"/>
    </location>
</feature>
<feature type="region of interest" description="Disordered" evidence="9">
    <location>
        <begin position="57"/>
        <end position="101"/>
    </location>
</feature>
<dbReference type="PANTHER" id="PTHR15710:SF217">
    <property type="entry name" value="E3 UBIQUITIN-PROTEIN LIGASE RDUF2"/>
    <property type="match status" value="1"/>
</dbReference>
<evidence type="ECO:0000256" key="1">
    <source>
        <dbReference type="ARBA" id="ARBA00000900"/>
    </source>
</evidence>
<dbReference type="SUPFAM" id="SSF57850">
    <property type="entry name" value="RING/U-box"/>
    <property type="match status" value="1"/>
</dbReference>
<dbReference type="EC" id="2.3.2.27" evidence="2"/>
<dbReference type="CDD" id="cd16667">
    <property type="entry name" value="RING-H2_RNF126-like"/>
    <property type="match status" value="1"/>
</dbReference>